<keyword evidence="7 12" id="KW-0808">Transferase</keyword>
<name>A0A0D6EUI3_9PROT</name>
<feature type="repeat" description="Lumazine-binding" evidence="10">
    <location>
        <begin position="1"/>
        <end position="95"/>
    </location>
</feature>
<evidence type="ECO:0000256" key="3">
    <source>
        <dbReference type="ARBA" id="ARBA00004887"/>
    </source>
</evidence>
<dbReference type="CDD" id="cd00402">
    <property type="entry name" value="Riboflavin_synthase_like"/>
    <property type="match status" value="1"/>
</dbReference>
<feature type="repeat" description="Lumazine-binding" evidence="10">
    <location>
        <begin position="96"/>
        <end position="192"/>
    </location>
</feature>
<dbReference type="InterPro" id="IPR001783">
    <property type="entry name" value="Lumazine-bd"/>
</dbReference>
<dbReference type="PANTHER" id="PTHR21098">
    <property type="entry name" value="RIBOFLAVIN SYNTHASE ALPHA CHAIN"/>
    <property type="match status" value="1"/>
</dbReference>
<dbReference type="FunFam" id="2.40.30.20:FF:000004">
    <property type="entry name" value="Riboflavin synthase, alpha subunit"/>
    <property type="match status" value="1"/>
</dbReference>
<dbReference type="Proteomes" id="UP000064007">
    <property type="component" value="Chromosome 1"/>
</dbReference>
<dbReference type="EMBL" id="LN827929">
    <property type="protein sequence ID" value="CEZ19287.1"/>
    <property type="molecule type" value="Genomic_DNA"/>
</dbReference>
<dbReference type="NCBIfam" id="TIGR00187">
    <property type="entry name" value="ribE"/>
    <property type="match status" value="1"/>
</dbReference>
<keyword evidence="13" id="KW-1185">Reference proteome</keyword>
<feature type="domain" description="Lumazine-binding" evidence="11">
    <location>
        <begin position="96"/>
        <end position="192"/>
    </location>
</feature>
<evidence type="ECO:0000256" key="2">
    <source>
        <dbReference type="ARBA" id="ARBA00002803"/>
    </source>
</evidence>
<proteinExistence type="predicted"/>
<dbReference type="KEGG" id="mbat:BN1208_0393"/>
<dbReference type="AlphaFoldDB" id="A0A0D6EUI3"/>
<dbReference type="RefSeq" id="WP_046487355.1">
    <property type="nucleotide sequence ID" value="NZ_LN827929.1"/>
</dbReference>
<evidence type="ECO:0000256" key="10">
    <source>
        <dbReference type="PROSITE-ProRule" id="PRU00524"/>
    </source>
</evidence>
<keyword evidence="8" id="KW-0677">Repeat</keyword>
<dbReference type="Pfam" id="PF00677">
    <property type="entry name" value="Lum_binding"/>
    <property type="match status" value="2"/>
</dbReference>
<comment type="pathway">
    <text evidence="3">Cofactor biosynthesis; riboflavin biosynthesis; riboflavin from 2-hydroxy-3-oxobutyl phosphate and 5-amino-6-(D-ribitylamino)uracil: step 2/2.</text>
</comment>
<reference evidence="13" key="1">
    <citation type="submission" date="2014-12" db="EMBL/GenBank/DDBJ databases">
        <authorList>
            <person name="Salcher M.M."/>
        </authorList>
    </citation>
    <scope>NUCLEOTIDE SEQUENCE [LARGE SCALE GENOMIC DNA]</scope>
    <source>
        <strain evidence="13">MMS-10A-171</strain>
    </source>
</reference>
<evidence type="ECO:0000256" key="8">
    <source>
        <dbReference type="ARBA" id="ARBA00022737"/>
    </source>
</evidence>
<dbReference type="STRING" id="1581557.BN1208_0393"/>
<evidence type="ECO:0000256" key="7">
    <source>
        <dbReference type="ARBA" id="ARBA00022679"/>
    </source>
</evidence>
<comment type="catalytic activity">
    <reaction evidence="1">
        <text>2 6,7-dimethyl-8-(1-D-ribityl)lumazine + H(+) = 5-amino-6-(D-ribitylamino)uracil + riboflavin</text>
        <dbReference type="Rhea" id="RHEA:20772"/>
        <dbReference type="ChEBI" id="CHEBI:15378"/>
        <dbReference type="ChEBI" id="CHEBI:15934"/>
        <dbReference type="ChEBI" id="CHEBI:57986"/>
        <dbReference type="ChEBI" id="CHEBI:58201"/>
        <dbReference type="EC" id="2.5.1.9"/>
    </reaction>
</comment>
<dbReference type="GO" id="GO:0009231">
    <property type="term" value="P:riboflavin biosynthetic process"/>
    <property type="evidence" value="ECO:0007669"/>
    <property type="project" value="UniProtKB-KW"/>
</dbReference>
<organism evidence="12 13">
    <name type="scientific">Candidatus Methylopumilus planktonicus</name>
    <dbReference type="NCBI Taxonomy" id="1581557"/>
    <lineage>
        <taxon>Bacteria</taxon>
        <taxon>Pseudomonadati</taxon>
        <taxon>Pseudomonadota</taxon>
        <taxon>Betaproteobacteria</taxon>
        <taxon>Nitrosomonadales</taxon>
        <taxon>Methylophilaceae</taxon>
        <taxon>Candidatus Methylopumilus</taxon>
    </lineage>
</organism>
<dbReference type="SUPFAM" id="SSF63380">
    <property type="entry name" value="Riboflavin synthase domain-like"/>
    <property type="match status" value="2"/>
</dbReference>
<dbReference type="GO" id="GO:0004746">
    <property type="term" value="F:riboflavin synthase activity"/>
    <property type="evidence" value="ECO:0007669"/>
    <property type="project" value="UniProtKB-UniRule"/>
</dbReference>
<sequence length="195" mass="21409">MFTGIIQSIGLIKKIESLKKDARITVAYEANKIKASNLGDSISINGVCLTVQKKQKNQFIFHVSAETLSRTISFSEKSLVNLESAVLYNGKVGGHFVTGHIDGIAKIASIKTTSQCWILEIKPPKKLMKFIAEKGSIAINGVSLTVNSVKSDNFKVNIIPFTLKETNLGSLTKGSEINIEVDLIARYLENILKRK</sequence>
<dbReference type="Gene3D" id="2.40.30.20">
    <property type="match status" value="2"/>
</dbReference>
<feature type="domain" description="Lumazine-binding" evidence="11">
    <location>
        <begin position="1"/>
        <end position="95"/>
    </location>
</feature>
<keyword evidence="6" id="KW-0686">Riboflavin biosynthesis</keyword>
<dbReference type="PROSITE" id="PS51177">
    <property type="entry name" value="LUMAZINE_BIND"/>
    <property type="match status" value="2"/>
</dbReference>
<evidence type="ECO:0000256" key="4">
    <source>
        <dbReference type="ARBA" id="ARBA00012827"/>
    </source>
</evidence>
<evidence type="ECO:0000256" key="6">
    <source>
        <dbReference type="ARBA" id="ARBA00022619"/>
    </source>
</evidence>
<comment type="function">
    <text evidence="2">Catalyzes the dismutation of two molecules of 6,7-dimethyl-8-ribityllumazine, resulting in the formation of riboflavin and 5-amino-6-(D-ribitylamino)uracil.</text>
</comment>
<accession>A0A0D6EUI3</accession>
<dbReference type="OrthoDB" id="9788537at2"/>
<dbReference type="EC" id="2.5.1.9" evidence="4 9"/>
<evidence type="ECO:0000259" key="11">
    <source>
        <dbReference type="PROSITE" id="PS51177"/>
    </source>
</evidence>
<evidence type="ECO:0000313" key="12">
    <source>
        <dbReference type="EMBL" id="CEZ19287.1"/>
    </source>
</evidence>
<dbReference type="InterPro" id="IPR023366">
    <property type="entry name" value="ATP_synth_asu-like_sf"/>
</dbReference>
<gene>
    <name evidence="12" type="primary">ribE</name>
    <name evidence="12" type="ORF">BN1208_0393</name>
</gene>
<protein>
    <recommendedName>
        <fullName evidence="5 9">Riboflavin synthase</fullName>
        <ecNumber evidence="4 9">2.5.1.9</ecNumber>
    </recommendedName>
</protein>
<dbReference type="PIRSF" id="PIRSF000498">
    <property type="entry name" value="Riboflavin_syn_A"/>
    <property type="match status" value="1"/>
</dbReference>
<dbReference type="PANTHER" id="PTHR21098:SF12">
    <property type="entry name" value="RIBOFLAVIN SYNTHASE"/>
    <property type="match status" value="1"/>
</dbReference>
<dbReference type="NCBIfam" id="NF006767">
    <property type="entry name" value="PRK09289.1"/>
    <property type="match status" value="1"/>
</dbReference>
<evidence type="ECO:0000256" key="9">
    <source>
        <dbReference type="NCBIfam" id="TIGR00187"/>
    </source>
</evidence>
<dbReference type="HOGENOM" id="CLU_034388_2_2_4"/>
<evidence type="ECO:0000256" key="5">
    <source>
        <dbReference type="ARBA" id="ARBA00013950"/>
    </source>
</evidence>
<evidence type="ECO:0000313" key="13">
    <source>
        <dbReference type="Proteomes" id="UP000064007"/>
    </source>
</evidence>
<evidence type="ECO:0000256" key="1">
    <source>
        <dbReference type="ARBA" id="ARBA00000968"/>
    </source>
</evidence>
<dbReference type="InterPro" id="IPR026017">
    <property type="entry name" value="Lumazine-bd_dom"/>
</dbReference>
<dbReference type="InterPro" id="IPR017938">
    <property type="entry name" value="Riboflavin_synthase-like_b-brl"/>
</dbReference>